<protein>
    <recommendedName>
        <fullName evidence="1">Iminophenyl-pyruvate dimer synthase domain-containing protein</fullName>
    </recommendedName>
</protein>
<dbReference type="SUPFAM" id="SSF47240">
    <property type="entry name" value="Ferritin-like"/>
    <property type="match status" value="1"/>
</dbReference>
<dbReference type="InterPro" id="IPR026820">
    <property type="entry name" value="VioB/RebD_dom"/>
</dbReference>
<evidence type="ECO:0000313" key="3">
    <source>
        <dbReference type="Proteomes" id="UP000663826"/>
    </source>
</evidence>
<dbReference type="EMBL" id="CAJMWQ010001263">
    <property type="protein sequence ID" value="CAE6443453.1"/>
    <property type="molecule type" value="Genomic_DNA"/>
</dbReference>
<dbReference type="Pfam" id="PF12902">
    <property type="entry name" value="Ferritin-like"/>
    <property type="match status" value="1"/>
</dbReference>
<proteinExistence type="predicted"/>
<feature type="domain" description="Iminophenyl-pyruvate dimer synthase" evidence="1">
    <location>
        <begin position="29"/>
        <end position="231"/>
    </location>
</feature>
<evidence type="ECO:0000313" key="2">
    <source>
        <dbReference type="EMBL" id="CAE6443453.1"/>
    </source>
</evidence>
<dbReference type="PANTHER" id="PTHR34400">
    <property type="match status" value="1"/>
</dbReference>
<name>A0A8H3GBY8_9AGAM</name>
<gene>
    <name evidence="2" type="ORF">RDB_LOCUS72280</name>
</gene>
<reference evidence="2" key="1">
    <citation type="submission" date="2021-01" db="EMBL/GenBank/DDBJ databases">
        <authorList>
            <person name="Kaushik A."/>
        </authorList>
    </citation>
    <scope>NUCLEOTIDE SEQUENCE</scope>
    <source>
        <strain evidence="2">AG1-1B</strain>
    </source>
</reference>
<evidence type="ECO:0000259" key="1">
    <source>
        <dbReference type="Pfam" id="PF12902"/>
    </source>
</evidence>
<dbReference type="AlphaFoldDB" id="A0A8H3GBY8"/>
<sequence>MTPKPIYEGPPVKPDWDAEGAIEELKKHLQTAMLLELHTIPLYLFAAYSVKDNAFSTHKFLTVVKQEMLHLALSGNVLRAIGGHPKLYGREFVPIYPVELFYDKVVLSLRAAKDNVDAFVEVERPEKPIPKGDMPRILEGYASIGQFYQETLRGLRTIHDKDGDAIFHSDSFTRQFHSADGSWYDEDMTVVRDLDSAEIALNIVIDQGEGNMNRPVQNTVQTHHQVFTELQDQTKHPLVCYPVLENPKTFKFSNTDIYKVMIASDAAYSYLLMTIEQMWNYDGPRRRELVTNNIMSLMMNILKPLAQFLVTQPLKEESNASVPFNFYEFNPIESAYDKLRELMNTASQQYPTVREVKKAQQAVNALLDIHKL</sequence>
<organism evidence="2 3">
    <name type="scientific">Rhizoctonia solani</name>
    <dbReference type="NCBI Taxonomy" id="456999"/>
    <lineage>
        <taxon>Eukaryota</taxon>
        <taxon>Fungi</taxon>
        <taxon>Dikarya</taxon>
        <taxon>Basidiomycota</taxon>
        <taxon>Agaricomycotina</taxon>
        <taxon>Agaricomycetes</taxon>
        <taxon>Cantharellales</taxon>
        <taxon>Ceratobasidiaceae</taxon>
        <taxon>Rhizoctonia</taxon>
    </lineage>
</organism>
<dbReference type="Gene3D" id="1.20.1260.10">
    <property type="match status" value="1"/>
</dbReference>
<accession>A0A8H3GBY8</accession>
<comment type="caution">
    <text evidence="2">The sequence shown here is derived from an EMBL/GenBank/DDBJ whole genome shotgun (WGS) entry which is preliminary data.</text>
</comment>
<dbReference type="PANTHER" id="PTHR34400:SF4">
    <property type="entry name" value="MEMBRANE PROTEIN"/>
    <property type="match status" value="1"/>
</dbReference>
<dbReference type="InterPro" id="IPR012347">
    <property type="entry name" value="Ferritin-like"/>
</dbReference>
<dbReference type="Proteomes" id="UP000663826">
    <property type="component" value="Unassembled WGS sequence"/>
</dbReference>
<dbReference type="InterPro" id="IPR009078">
    <property type="entry name" value="Ferritin-like_SF"/>
</dbReference>